<keyword evidence="2" id="KW-1185">Reference proteome</keyword>
<sequence>MVEDRRRPPERTEDRISGLPGDLLHGILVDLGSVRAAARTSVLSRRWRHVWTQIPELILFDRDDPPPPASFQTSVDAAIAAHSAPVIEDFQITVPTDGPRVPA</sequence>
<dbReference type="Gramene" id="TVT97168">
    <property type="protein sequence ID" value="TVT97168"/>
    <property type="gene ID" value="EJB05_57604"/>
</dbReference>
<reference evidence="1 2" key="1">
    <citation type="journal article" date="2019" name="Sci. Rep.">
        <title>A high-quality genome of Eragrostis curvula grass provides insights into Poaceae evolution and supports new strategies to enhance forage quality.</title>
        <authorList>
            <person name="Carballo J."/>
            <person name="Santos B.A.C.M."/>
            <person name="Zappacosta D."/>
            <person name="Garbus I."/>
            <person name="Selva J.P."/>
            <person name="Gallo C.A."/>
            <person name="Diaz A."/>
            <person name="Albertini E."/>
            <person name="Caccamo M."/>
            <person name="Echenique V."/>
        </authorList>
    </citation>
    <scope>NUCLEOTIDE SEQUENCE [LARGE SCALE GENOMIC DNA]</scope>
    <source>
        <strain evidence="2">cv. Victoria</strain>
        <tissue evidence="1">Leaf</tissue>
    </source>
</reference>
<accession>A0A5J9SEA7</accession>
<evidence type="ECO:0008006" key="3">
    <source>
        <dbReference type="Google" id="ProtNLM"/>
    </source>
</evidence>
<dbReference type="PANTHER" id="PTHR34709:SF68">
    <property type="entry name" value="OS07G0550432 PROTEIN"/>
    <property type="match status" value="1"/>
</dbReference>
<dbReference type="AlphaFoldDB" id="A0A5J9SEA7"/>
<dbReference type="EMBL" id="RWGY01001059">
    <property type="protein sequence ID" value="TVT97168.1"/>
    <property type="molecule type" value="Genomic_DNA"/>
</dbReference>
<comment type="caution">
    <text evidence="1">The sequence shown here is derived from an EMBL/GenBank/DDBJ whole genome shotgun (WGS) entry which is preliminary data.</text>
</comment>
<organism evidence="1 2">
    <name type="scientific">Eragrostis curvula</name>
    <name type="common">weeping love grass</name>
    <dbReference type="NCBI Taxonomy" id="38414"/>
    <lineage>
        <taxon>Eukaryota</taxon>
        <taxon>Viridiplantae</taxon>
        <taxon>Streptophyta</taxon>
        <taxon>Embryophyta</taxon>
        <taxon>Tracheophyta</taxon>
        <taxon>Spermatophyta</taxon>
        <taxon>Magnoliopsida</taxon>
        <taxon>Liliopsida</taxon>
        <taxon>Poales</taxon>
        <taxon>Poaceae</taxon>
        <taxon>PACMAD clade</taxon>
        <taxon>Chloridoideae</taxon>
        <taxon>Eragrostideae</taxon>
        <taxon>Eragrostidinae</taxon>
        <taxon>Eragrostis</taxon>
    </lineage>
</organism>
<dbReference type="SUPFAM" id="SSF81383">
    <property type="entry name" value="F-box domain"/>
    <property type="match status" value="1"/>
</dbReference>
<dbReference type="InterPro" id="IPR036047">
    <property type="entry name" value="F-box-like_dom_sf"/>
</dbReference>
<dbReference type="InterPro" id="IPR055312">
    <property type="entry name" value="FBL15-like"/>
</dbReference>
<dbReference type="Proteomes" id="UP000324897">
    <property type="component" value="Unassembled WGS sequence"/>
</dbReference>
<dbReference type="OrthoDB" id="693840at2759"/>
<name>A0A5J9SEA7_9POAL</name>
<dbReference type="PANTHER" id="PTHR34709">
    <property type="entry name" value="OS10G0396666 PROTEIN"/>
    <property type="match status" value="1"/>
</dbReference>
<gene>
    <name evidence="1" type="ORF">EJB05_57604</name>
</gene>
<evidence type="ECO:0000313" key="2">
    <source>
        <dbReference type="Proteomes" id="UP000324897"/>
    </source>
</evidence>
<feature type="non-terminal residue" evidence="1">
    <location>
        <position position="1"/>
    </location>
</feature>
<evidence type="ECO:0000313" key="1">
    <source>
        <dbReference type="EMBL" id="TVT97168.1"/>
    </source>
</evidence>
<protein>
    <recommendedName>
        <fullName evidence="3">F-box domain-containing protein</fullName>
    </recommendedName>
</protein>
<proteinExistence type="predicted"/>